<name>A0A1P9WS64_9BACT</name>
<keyword evidence="5" id="KW-1185">Reference proteome</keyword>
<evidence type="ECO:0000256" key="2">
    <source>
        <dbReference type="ARBA" id="ARBA00022729"/>
    </source>
</evidence>
<dbReference type="EMBL" id="CP014263">
    <property type="protein sequence ID" value="AQG78226.1"/>
    <property type="molecule type" value="Genomic_DNA"/>
</dbReference>
<dbReference type="InterPro" id="IPR021884">
    <property type="entry name" value="Ice-bd_prot"/>
</dbReference>
<evidence type="ECO:0000256" key="1">
    <source>
        <dbReference type="ARBA" id="ARBA00005445"/>
    </source>
</evidence>
<gene>
    <name evidence="4" type="ORF">AWR27_02000</name>
</gene>
<feature type="signal peptide" evidence="3">
    <location>
        <begin position="1"/>
        <end position="23"/>
    </location>
</feature>
<feature type="chain" id="PRO_5012094552" description="Secretion system C-terminal sorting domain-containing protein" evidence="3">
    <location>
        <begin position="24"/>
        <end position="410"/>
    </location>
</feature>
<dbReference type="KEGG" id="smon:AWR27_02000"/>
<sequence>MKKTFLLLLTTITLSTLVNGSFAQTKAPNLRTTAGFAFFTANGAFEVNGNSTMVTGDVGTNVGAFNGFLPGTLTGSKRLPGSPEAVQAASDVLAAYNSLTPLTCDRVVAAELGGQTLTPGVSCQNTASPTTLNGTLTLSGSGIFIVKLSSALTTATSSNIALTNGATANNVFFQVDGAFTAGTSSSLQGTFLVNGAIVLATGASLNGRGLSIGGAITLNANTVTNVAAPLPVSLVSFTAQPQANRTVDIAWTTSLETNNRGFVVERSKDLQLFVKVGEVGEIAANSSALKNYKLTDQTPYVGTSYYRLKQTDLNGKMTIYPAVSVVLRDDAYGIFPNPALGDGRFALRIDEPETAKLGFFSVDGRILPLQRTGIQSGNLLLKTTDKLSAGVYILTVEERGQVRQHRLVVE</sequence>
<dbReference type="Pfam" id="PF11999">
    <property type="entry name" value="Ice_binding"/>
    <property type="match status" value="1"/>
</dbReference>
<dbReference type="Proteomes" id="UP000187941">
    <property type="component" value="Chromosome"/>
</dbReference>
<organism evidence="4 5">
    <name type="scientific">Spirosoma montaniterrae</name>
    <dbReference type="NCBI Taxonomy" id="1178516"/>
    <lineage>
        <taxon>Bacteria</taxon>
        <taxon>Pseudomonadati</taxon>
        <taxon>Bacteroidota</taxon>
        <taxon>Cytophagia</taxon>
        <taxon>Cytophagales</taxon>
        <taxon>Cytophagaceae</taxon>
        <taxon>Spirosoma</taxon>
    </lineage>
</organism>
<protein>
    <recommendedName>
        <fullName evidence="6">Secretion system C-terminal sorting domain-containing protein</fullName>
    </recommendedName>
</protein>
<dbReference type="RefSeq" id="WP_077129648.1">
    <property type="nucleotide sequence ID" value="NZ_CP014263.1"/>
</dbReference>
<dbReference type="AlphaFoldDB" id="A0A1P9WS64"/>
<keyword evidence="2 3" id="KW-0732">Signal</keyword>
<evidence type="ECO:0000256" key="3">
    <source>
        <dbReference type="SAM" id="SignalP"/>
    </source>
</evidence>
<reference evidence="4 5" key="1">
    <citation type="submission" date="2016-01" db="EMBL/GenBank/DDBJ databases">
        <authorList>
            <person name="Oliw E.H."/>
        </authorList>
    </citation>
    <scope>NUCLEOTIDE SEQUENCE [LARGE SCALE GENOMIC DNA]</scope>
    <source>
        <strain evidence="4 5">DY10</strain>
    </source>
</reference>
<dbReference type="InterPro" id="IPR026444">
    <property type="entry name" value="Secre_tail"/>
</dbReference>
<accession>A0A1P9WS64</accession>
<dbReference type="STRING" id="1178516.AWR27_02000"/>
<evidence type="ECO:0000313" key="5">
    <source>
        <dbReference type="Proteomes" id="UP000187941"/>
    </source>
</evidence>
<proteinExistence type="inferred from homology"/>
<dbReference type="OrthoDB" id="921681at2"/>
<evidence type="ECO:0008006" key="6">
    <source>
        <dbReference type="Google" id="ProtNLM"/>
    </source>
</evidence>
<comment type="similarity">
    <text evidence="1">Belongs to the ice-binding protein family.</text>
</comment>
<evidence type="ECO:0000313" key="4">
    <source>
        <dbReference type="EMBL" id="AQG78226.1"/>
    </source>
</evidence>
<dbReference type="NCBIfam" id="TIGR04183">
    <property type="entry name" value="Por_Secre_tail"/>
    <property type="match status" value="1"/>
</dbReference>